<dbReference type="EMBL" id="SRLO01000352">
    <property type="protein sequence ID" value="TNN59587.1"/>
    <property type="molecule type" value="Genomic_DNA"/>
</dbReference>
<sequence>MTREGGARCRHCLHHRHVFFFYTSYSPKFISTEYNHSVLSSRSRAFTVASPVFCRATPAHWPVGPPPPIAPQLWPSSSGPGSGLVL</sequence>
<comment type="caution">
    <text evidence="1">The sequence shown here is derived from an EMBL/GenBank/DDBJ whole genome shotgun (WGS) entry which is preliminary data.</text>
</comment>
<proteinExistence type="predicted"/>
<dbReference type="AlphaFoldDB" id="A0A4Z2H135"/>
<gene>
    <name evidence="1" type="ORF">EYF80_030159</name>
</gene>
<evidence type="ECO:0000313" key="2">
    <source>
        <dbReference type="Proteomes" id="UP000314294"/>
    </source>
</evidence>
<accession>A0A4Z2H135</accession>
<reference evidence="1 2" key="1">
    <citation type="submission" date="2019-03" db="EMBL/GenBank/DDBJ databases">
        <title>First draft genome of Liparis tanakae, snailfish: a comprehensive survey of snailfish specific genes.</title>
        <authorList>
            <person name="Kim W."/>
            <person name="Song I."/>
            <person name="Jeong J.-H."/>
            <person name="Kim D."/>
            <person name="Kim S."/>
            <person name="Ryu S."/>
            <person name="Song J.Y."/>
            <person name="Lee S.K."/>
        </authorList>
    </citation>
    <scope>NUCLEOTIDE SEQUENCE [LARGE SCALE GENOMIC DNA]</scope>
    <source>
        <tissue evidence="1">Muscle</tissue>
    </source>
</reference>
<protein>
    <submittedName>
        <fullName evidence="1">Uncharacterized protein</fullName>
    </submittedName>
</protein>
<name>A0A4Z2H135_9TELE</name>
<keyword evidence="2" id="KW-1185">Reference proteome</keyword>
<dbReference type="Proteomes" id="UP000314294">
    <property type="component" value="Unassembled WGS sequence"/>
</dbReference>
<organism evidence="1 2">
    <name type="scientific">Liparis tanakae</name>
    <name type="common">Tanaka's snailfish</name>
    <dbReference type="NCBI Taxonomy" id="230148"/>
    <lineage>
        <taxon>Eukaryota</taxon>
        <taxon>Metazoa</taxon>
        <taxon>Chordata</taxon>
        <taxon>Craniata</taxon>
        <taxon>Vertebrata</taxon>
        <taxon>Euteleostomi</taxon>
        <taxon>Actinopterygii</taxon>
        <taxon>Neopterygii</taxon>
        <taxon>Teleostei</taxon>
        <taxon>Neoteleostei</taxon>
        <taxon>Acanthomorphata</taxon>
        <taxon>Eupercaria</taxon>
        <taxon>Perciformes</taxon>
        <taxon>Cottioidei</taxon>
        <taxon>Cottales</taxon>
        <taxon>Liparidae</taxon>
        <taxon>Liparis</taxon>
    </lineage>
</organism>
<evidence type="ECO:0000313" key="1">
    <source>
        <dbReference type="EMBL" id="TNN59587.1"/>
    </source>
</evidence>